<dbReference type="PIRSF" id="PIRSF016636">
    <property type="entry name" value="AlgI_DltB"/>
    <property type="match status" value="1"/>
</dbReference>
<protein>
    <recommendedName>
        <fullName evidence="11">Probable alginate O-acetylase</fullName>
        <ecNumber evidence="11">2.3.1.-</ecNumber>
    </recommendedName>
</protein>
<feature type="transmembrane region" description="Helical" evidence="12">
    <location>
        <begin position="53"/>
        <end position="69"/>
    </location>
</feature>
<evidence type="ECO:0000256" key="11">
    <source>
        <dbReference type="PIRNR" id="PIRNR016636"/>
    </source>
</evidence>
<evidence type="ECO:0000256" key="4">
    <source>
        <dbReference type="ARBA" id="ARBA00022475"/>
    </source>
</evidence>
<dbReference type="EMBL" id="OX458333">
    <property type="protein sequence ID" value="CAI8913464.1"/>
    <property type="molecule type" value="Genomic_DNA"/>
</dbReference>
<keyword evidence="10 11" id="KW-0012">Acyltransferase</keyword>
<keyword evidence="14" id="KW-1185">Reference proteome</keyword>
<keyword evidence="8 12" id="KW-1133">Transmembrane helix</keyword>
<feature type="transmembrane region" description="Helical" evidence="12">
    <location>
        <begin position="149"/>
        <end position="168"/>
    </location>
</feature>
<evidence type="ECO:0000256" key="2">
    <source>
        <dbReference type="ARBA" id="ARBA00005182"/>
    </source>
</evidence>
<dbReference type="GO" id="GO:0016746">
    <property type="term" value="F:acyltransferase activity"/>
    <property type="evidence" value="ECO:0007669"/>
    <property type="project" value="UniProtKB-KW"/>
</dbReference>
<keyword evidence="7 11" id="KW-0016">Alginate biosynthesis</keyword>
<feature type="transmembrane region" description="Helical" evidence="12">
    <location>
        <begin position="491"/>
        <end position="510"/>
    </location>
</feature>
<evidence type="ECO:0000313" key="13">
    <source>
        <dbReference type="EMBL" id="CAI8913464.1"/>
    </source>
</evidence>
<dbReference type="PANTHER" id="PTHR13285">
    <property type="entry name" value="ACYLTRANSFERASE"/>
    <property type="match status" value="1"/>
</dbReference>
<dbReference type="RefSeq" id="WP_026609261.1">
    <property type="nucleotide sequence ID" value="NZ_OX458333.1"/>
</dbReference>
<feature type="transmembrane region" description="Helical" evidence="12">
    <location>
        <begin position="119"/>
        <end position="137"/>
    </location>
</feature>
<evidence type="ECO:0000256" key="3">
    <source>
        <dbReference type="ARBA" id="ARBA00010323"/>
    </source>
</evidence>
<dbReference type="PIRSF" id="PIRSF500217">
    <property type="entry name" value="AlgI"/>
    <property type="match status" value="1"/>
</dbReference>
<keyword evidence="6 11" id="KW-0812">Transmembrane</keyword>
<feature type="transmembrane region" description="Helical" evidence="12">
    <location>
        <begin position="366"/>
        <end position="383"/>
    </location>
</feature>
<evidence type="ECO:0000313" key="14">
    <source>
        <dbReference type="Proteomes" id="UP001162030"/>
    </source>
</evidence>
<dbReference type="InterPro" id="IPR004299">
    <property type="entry name" value="MBOAT_fam"/>
</dbReference>
<accession>A0ABM9I5X9</accession>
<evidence type="ECO:0000256" key="12">
    <source>
        <dbReference type="SAM" id="Phobius"/>
    </source>
</evidence>
<comment type="subcellular location">
    <subcellularLocation>
        <location evidence="11">Cell inner membrane</location>
    </subcellularLocation>
    <subcellularLocation>
        <location evidence="1">Cell membrane</location>
        <topology evidence="1">Multi-pass membrane protein</topology>
    </subcellularLocation>
</comment>
<evidence type="ECO:0000256" key="9">
    <source>
        <dbReference type="ARBA" id="ARBA00023136"/>
    </source>
</evidence>
<keyword evidence="5 11" id="KW-0808">Transferase</keyword>
<sequence length="520" mass="58970">MLFNSYPFIFLVLPISLFGFFAIGSRGHHRVAITWLIGVSLFFYAWWNPAYLGLLLASILFNYALGVSLSSEGHASARKWLLIFGVAANLSLLGYYKYANFFIDNINFVFGDILGVESIILPLGISFVTFQTIAYLVDAYKGETKEYNFLHFCLFITFFPQLIAGPIVHHREMMPQFARNDLYQLSVRRHAVGFTIFTIGLFKKVVLADGIAAYATPAFHAADSGIALTFFEAWAGALAYTFQLYFDFSGYSDMAIGLARMFGIRLPLNFNSPYKATNIIDFWRRWHMTLSRFMRDYIYIPLGGNRKGPVRRHVNLMIAMLLGGLWHGAGWNFVVWGGLHGCFLIINHVWRALFSGRAAASRTGKAFSWALTFVAVVAAWVPFRAETITGTKSIWLGMIGANGVSLEPEALRALGHFGEWLQGMGVSFDGVFAHVPGAKPEVAGAWLLALTVFVLFLPNTQQLMRNYHPAFETYKGEIQRLRWRWIEWRPTVLWANFTMLLFVFDVLSLTKVSEFLYFQF</sequence>
<gene>
    <name evidence="13" type="primary">patA</name>
    <name evidence="13" type="ORF">MSZNOR_3689</name>
</gene>
<comment type="pathway">
    <text evidence="2 11">Glycan biosynthesis; alginate biosynthesis.</text>
</comment>
<keyword evidence="9 11" id="KW-0472">Membrane</keyword>
<evidence type="ECO:0000256" key="6">
    <source>
        <dbReference type="ARBA" id="ARBA00022692"/>
    </source>
</evidence>
<evidence type="ECO:0000256" key="10">
    <source>
        <dbReference type="ARBA" id="ARBA00023315"/>
    </source>
</evidence>
<dbReference type="InterPro" id="IPR051085">
    <property type="entry name" value="MB_O-acyltransferase"/>
</dbReference>
<dbReference type="PANTHER" id="PTHR13285:SF23">
    <property type="entry name" value="TEICHOIC ACID D-ALANYLTRANSFERASE"/>
    <property type="match status" value="1"/>
</dbReference>
<feature type="transmembrane region" description="Helical" evidence="12">
    <location>
        <begin position="335"/>
        <end position="354"/>
    </location>
</feature>
<dbReference type="Proteomes" id="UP001162030">
    <property type="component" value="Chromosome"/>
</dbReference>
<feature type="transmembrane region" description="Helical" evidence="12">
    <location>
        <begin position="442"/>
        <end position="458"/>
    </location>
</feature>
<comment type="similarity">
    <text evidence="3 11">Belongs to the membrane-bound acyltransferase family.</text>
</comment>
<evidence type="ECO:0000256" key="5">
    <source>
        <dbReference type="ARBA" id="ARBA00022679"/>
    </source>
</evidence>
<proteinExistence type="inferred from homology"/>
<keyword evidence="11" id="KW-0997">Cell inner membrane</keyword>
<feature type="transmembrane region" description="Helical" evidence="12">
    <location>
        <begin position="6"/>
        <end position="24"/>
    </location>
</feature>
<evidence type="ECO:0000256" key="8">
    <source>
        <dbReference type="ARBA" id="ARBA00022989"/>
    </source>
</evidence>
<name>A0ABM9I5X9_9GAMM</name>
<feature type="transmembrane region" description="Helical" evidence="12">
    <location>
        <begin position="31"/>
        <end position="47"/>
    </location>
</feature>
<feature type="transmembrane region" description="Helical" evidence="12">
    <location>
        <begin position="226"/>
        <end position="246"/>
    </location>
</feature>
<evidence type="ECO:0000256" key="7">
    <source>
        <dbReference type="ARBA" id="ARBA00022841"/>
    </source>
</evidence>
<dbReference type="InterPro" id="IPR028362">
    <property type="entry name" value="AlgI"/>
</dbReference>
<keyword evidence="4 11" id="KW-1003">Cell membrane</keyword>
<dbReference type="InterPro" id="IPR024194">
    <property type="entry name" value="Ac/AlaTfrase_AlgI/DltB"/>
</dbReference>
<feature type="transmembrane region" description="Helical" evidence="12">
    <location>
        <begin position="81"/>
        <end position="99"/>
    </location>
</feature>
<reference evidence="13 14" key="1">
    <citation type="submission" date="2023-03" db="EMBL/GenBank/DDBJ databases">
        <authorList>
            <person name="Pearce D."/>
        </authorList>
    </citation>
    <scope>NUCLEOTIDE SEQUENCE [LARGE SCALE GENOMIC DNA]</scope>
    <source>
        <strain evidence="13">Msz</strain>
    </source>
</reference>
<evidence type="ECO:0000256" key="1">
    <source>
        <dbReference type="ARBA" id="ARBA00004651"/>
    </source>
</evidence>
<dbReference type="EC" id="2.3.1.-" evidence="11"/>
<organism evidence="13 14">
    <name type="scientific">Methylocaldum szegediense</name>
    <dbReference type="NCBI Taxonomy" id="73780"/>
    <lineage>
        <taxon>Bacteria</taxon>
        <taxon>Pseudomonadati</taxon>
        <taxon>Pseudomonadota</taxon>
        <taxon>Gammaproteobacteria</taxon>
        <taxon>Methylococcales</taxon>
        <taxon>Methylococcaceae</taxon>
        <taxon>Methylocaldum</taxon>
    </lineage>
</organism>
<dbReference type="Pfam" id="PF03062">
    <property type="entry name" value="MBOAT"/>
    <property type="match status" value="1"/>
</dbReference>